<dbReference type="Proteomes" id="UP000694005">
    <property type="component" value="Chromosome A06"/>
</dbReference>
<feature type="region of interest" description="Disordered" evidence="1">
    <location>
        <begin position="1"/>
        <end position="24"/>
    </location>
</feature>
<dbReference type="EMBL" id="LR031569">
    <property type="protein sequence ID" value="VDC67305.1"/>
    <property type="molecule type" value="Genomic_DNA"/>
</dbReference>
<feature type="compositionally biased region" description="Basic and acidic residues" evidence="1">
    <location>
        <begin position="10"/>
        <end position="24"/>
    </location>
</feature>
<name>A0A3P5YVL4_BRACM</name>
<feature type="compositionally biased region" description="Basic and acidic residues" evidence="1">
    <location>
        <begin position="41"/>
        <end position="53"/>
    </location>
</feature>
<proteinExistence type="predicted"/>
<organism evidence="3">
    <name type="scientific">Brassica campestris</name>
    <name type="common">Field mustard</name>
    <dbReference type="NCBI Taxonomy" id="3711"/>
    <lineage>
        <taxon>Eukaryota</taxon>
        <taxon>Viridiplantae</taxon>
        <taxon>Streptophyta</taxon>
        <taxon>Embryophyta</taxon>
        <taxon>Tracheophyta</taxon>
        <taxon>Spermatophyta</taxon>
        <taxon>Magnoliopsida</taxon>
        <taxon>eudicotyledons</taxon>
        <taxon>Gunneridae</taxon>
        <taxon>Pentapetalae</taxon>
        <taxon>rosids</taxon>
        <taxon>malvids</taxon>
        <taxon>Brassicales</taxon>
        <taxon>Brassicaceae</taxon>
        <taxon>Brassiceae</taxon>
        <taxon>Brassica</taxon>
    </lineage>
</organism>
<accession>A0A3P5YVL4</accession>
<dbReference type="AlphaFoldDB" id="A0A3P5YVL4"/>
<evidence type="ECO:0000256" key="1">
    <source>
        <dbReference type="SAM" id="MobiDB-lite"/>
    </source>
</evidence>
<gene>
    <name evidence="3" type="ORF">BRAA06T25845Z</name>
    <name evidence="2" type="ORF">BRAPAZ1V2_A06P36000.2</name>
</gene>
<sequence length="230" mass="26291">NCQDPTKSASRKERLRMSEEQGDIEKAAARLVINSLEIHSENARELSLEDTPDRIPATQRLGPVNEPQSAFNRLGPRGSPTERDTLPQSEQPAQRKKASMPPIRHITPLSLAMVNAGIRKRKAARAAKISKTIPRNEKNNSKIAPYGVARGELAILWKEWLQLDIISSCNNYFDTRISYEGNFSYATFYLRFDSSDHRPIITFFEPLRRKKRGTFRYNRSLNKNPQVVKL</sequence>
<evidence type="ECO:0000313" key="3">
    <source>
        <dbReference type="EMBL" id="VDC67305.1"/>
    </source>
</evidence>
<dbReference type="EMBL" id="LS974622">
    <property type="protein sequence ID" value="CAG7871360.1"/>
    <property type="molecule type" value="Genomic_DNA"/>
</dbReference>
<dbReference type="Gramene" id="A06p36000.2_BraZ1">
    <property type="protein sequence ID" value="A06p36000.2_BraZ1.CDS"/>
    <property type="gene ID" value="A06g36000.2_BraZ1"/>
</dbReference>
<feature type="non-terminal residue" evidence="3">
    <location>
        <position position="1"/>
    </location>
</feature>
<feature type="region of interest" description="Disordered" evidence="1">
    <location>
        <begin position="41"/>
        <end position="100"/>
    </location>
</feature>
<evidence type="ECO:0000313" key="2">
    <source>
        <dbReference type="EMBL" id="CAG7871360.1"/>
    </source>
</evidence>
<protein>
    <submittedName>
        <fullName evidence="2">Uncharacterized protein</fullName>
    </submittedName>
</protein>
<reference evidence="3" key="1">
    <citation type="submission" date="2018-11" db="EMBL/GenBank/DDBJ databases">
        <authorList>
            <consortium name="Genoscope - CEA"/>
            <person name="William W."/>
        </authorList>
    </citation>
    <scope>NUCLEOTIDE SEQUENCE</scope>
</reference>
<feature type="non-terminal residue" evidence="3">
    <location>
        <position position="230"/>
    </location>
</feature>